<dbReference type="Proteomes" id="UP001362999">
    <property type="component" value="Unassembled WGS sequence"/>
</dbReference>
<protein>
    <submittedName>
        <fullName evidence="1">Uncharacterized protein</fullName>
    </submittedName>
</protein>
<name>A0AAW0AWE1_9AGAR</name>
<sequence>MSSIKSESILPLYISPPAAPSLPPVPLPSTSPDSTASTNGSADSYAAFVYPIVPPPDDPFVLLHDGTLPRVSRNPLPPNHERVETLTKYRARVYKCANCAEGALCCRFDEAGKSCGPCAARGVPDCCFTEPGFLLDNLVARRDRYFNYERVTLANAVHAGSLHPSRFNIEYERAGAFFYSAAQGAINRFLMNSSTTKDLVYGGISDIMSSSDDPTFIIQFLSFSHDKMHPRISLLAVERLHAVLTSCIS</sequence>
<proteinExistence type="predicted"/>
<evidence type="ECO:0000313" key="1">
    <source>
        <dbReference type="EMBL" id="KAK7016826.1"/>
    </source>
</evidence>
<keyword evidence="2" id="KW-1185">Reference proteome</keyword>
<dbReference type="EMBL" id="JAWWNJ010000049">
    <property type="protein sequence ID" value="KAK7016826.1"/>
    <property type="molecule type" value="Genomic_DNA"/>
</dbReference>
<organism evidence="1 2">
    <name type="scientific">Favolaschia claudopus</name>
    <dbReference type="NCBI Taxonomy" id="2862362"/>
    <lineage>
        <taxon>Eukaryota</taxon>
        <taxon>Fungi</taxon>
        <taxon>Dikarya</taxon>
        <taxon>Basidiomycota</taxon>
        <taxon>Agaricomycotina</taxon>
        <taxon>Agaricomycetes</taxon>
        <taxon>Agaricomycetidae</taxon>
        <taxon>Agaricales</taxon>
        <taxon>Marasmiineae</taxon>
        <taxon>Mycenaceae</taxon>
        <taxon>Favolaschia</taxon>
    </lineage>
</organism>
<gene>
    <name evidence="1" type="ORF">R3P38DRAFT_2635464</name>
</gene>
<evidence type="ECO:0000313" key="2">
    <source>
        <dbReference type="Proteomes" id="UP001362999"/>
    </source>
</evidence>
<accession>A0AAW0AWE1</accession>
<reference evidence="1 2" key="1">
    <citation type="journal article" date="2024" name="J Genomics">
        <title>Draft genome sequencing and assembly of Favolaschia claudopus CIRM-BRFM 2984 isolated from oak limbs.</title>
        <authorList>
            <person name="Navarro D."/>
            <person name="Drula E."/>
            <person name="Chaduli D."/>
            <person name="Cazenave R."/>
            <person name="Ahrendt S."/>
            <person name="Wang J."/>
            <person name="Lipzen A."/>
            <person name="Daum C."/>
            <person name="Barry K."/>
            <person name="Grigoriev I.V."/>
            <person name="Favel A."/>
            <person name="Rosso M.N."/>
            <person name="Martin F."/>
        </authorList>
    </citation>
    <scope>NUCLEOTIDE SEQUENCE [LARGE SCALE GENOMIC DNA]</scope>
    <source>
        <strain evidence="1 2">CIRM-BRFM 2984</strain>
    </source>
</reference>
<dbReference type="AlphaFoldDB" id="A0AAW0AWE1"/>
<comment type="caution">
    <text evidence="1">The sequence shown here is derived from an EMBL/GenBank/DDBJ whole genome shotgun (WGS) entry which is preliminary data.</text>
</comment>